<dbReference type="AlphaFoldDB" id="A0A1B2DEM0"/>
<proteinExistence type="predicted"/>
<evidence type="ECO:0000313" key="2">
    <source>
        <dbReference type="EMBL" id="ANY66146.1"/>
    </source>
</evidence>
<dbReference type="EMBL" id="CP016808">
    <property type="protein sequence ID" value="ANY66146.1"/>
    <property type="molecule type" value="Genomic_DNA"/>
</dbReference>
<accession>A0A1B2DEM0</accession>
<feature type="chain" id="PRO_5008535046" evidence="1">
    <location>
        <begin position="29"/>
        <end position="275"/>
    </location>
</feature>
<organism evidence="2">
    <name type="scientific">Paenibacillus sp. BIHB 4019</name>
    <dbReference type="NCBI Taxonomy" id="1870819"/>
    <lineage>
        <taxon>Bacteria</taxon>
        <taxon>Bacillati</taxon>
        <taxon>Bacillota</taxon>
        <taxon>Bacilli</taxon>
        <taxon>Bacillales</taxon>
        <taxon>Paenibacillaceae</taxon>
        <taxon>Paenibacillus</taxon>
    </lineage>
</organism>
<gene>
    <name evidence="2" type="ORF">BBD42_06490</name>
</gene>
<reference evidence="2" key="1">
    <citation type="submission" date="2016-08" db="EMBL/GenBank/DDBJ databases">
        <title>Complete Genome Seqeunce of Paenibacillus sp. BIHB 4019 from tea rhizoplane.</title>
        <authorList>
            <person name="Thakur R."/>
            <person name="Swarnkar M.K."/>
            <person name="Gulati A."/>
        </authorList>
    </citation>
    <scope>NUCLEOTIDE SEQUENCE [LARGE SCALE GENOMIC DNA]</scope>
    <source>
        <strain evidence="2">BIHB4019</strain>
    </source>
</reference>
<protein>
    <submittedName>
        <fullName evidence="2">Uncharacterized protein</fullName>
    </submittedName>
</protein>
<evidence type="ECO:0000256" key="1">
    <source>
        <dbReference type="SAM" id="SignalP"/>
    </source>
</evidence>
<keyword evidence="1" id="KW-0732">Signal</keyword>
<dbReference type="RefSeq" id="WP_099517517.1">
    <property type="nucleotide sequence ID" value="NZ_CP016808.1"/>
</dbReference>
<feature type="signal peptide" evidence="1">
    <location>
        <begin position="1"/>
        <end position="28"/>
    </location>
</feature>
<sequence length="275" mass="30229">MFIFKPLHLFTALIALSLFLTLPSLSTAATSLLPFSPTVQTAFDKLTTNADSASASQLKKQYDSLLSAQQQEDAWEGKITASHYRNEEALVAVRQRIKQLNAEKLAQLAADVKQTKEHYQPLFELYASLRKQQEAAKLLQSKELNAVIKAQLEQTKQAVQLAKLDIRNKTEAYSKLKAATVLKAKQTRAILETASSQRIKIRSAKSSISSSRKLITAEGKLLTQAVKKGDAASASRSFAKLLTLQQSILDKKQAINSSEEQIAAIITKANTLLSS</sequence>
<name>A0A1B2DEM0_9BACL</name>